<feature type="compositionally biased region" description="Basic and acidic residues" evidence="1">
    <location>
        <begin position="669"/>
        <end position="696"/>
    </location>
</feature>
<dbReference type="GO" id="GO:0006281">
    <property type="term" value="P:DNA repair"/>
    <property type="evidence" value="ECO:0007669"/>
    <property type="project" value="UniProtKB-ARBA"/>
</dbReference>
<dbReference type="OrthoDB" id="2959108at2759"/>
<feature type="compositionally biased region" description="Polar residues" evidence="1">
    <location>
        <begin position="599"/>
        <end position="610"/>
    </location>
</feature>
<evidence type="ECO:0000313" key="4">
    <source>
        <dbReference type="Proteomes" id="UP000219338"/>
    </source>
</evidence>
<dbReference type="STRING" id="47428.A0A284RF17"/>
<dbReference type="InterPro" id="IPR006086">
    <property type="entry name" value="XPG-I_dom"/>
</dbReference>
<dbReference type="GO" id="GO:0008821">
    <property type="term" value="F:crossover junction DNA endonuclease activity"/>
    <property type="evidence" value="ECO:0007669"/>
    <property type="project" value="InterPro"/>
</dbReference>
<accession>A0A284RF17</accession>
<evidence type="ECO:0000256" key="1">
    <source>
        <dbReference type="SAM" id="MobiDB-lite"/>
    </source>
</evidence>
<protein>
    <recommendedName>
        <fullName evidence="2">XPG-I domain-containing protein</fullName>
    </recommendedName>
</protein>
<evidence type="ECO:0000259" key="2">
    <source>
        <dbReference type="SMART" id="SM00484"/>
    </source>
</evidence>
<dbReference type="Gene3D" id="3.40.50.1010">
    <property type="entry name" value="5'-nuclease"/>
    <property type="match status" value="2"/>
</dbReference>
<evidence type="ECO:0000313" key="3">
    <source>
        <dbReference type="EMBL" id="SJL07343.1"/>
    </source>
</evidence>
<dbReference type="Pfam" id="PF00867">
    <property type="entry name" value="XPG_I"/>
    <property type="match status" value="1"/>
</dbReference>
<dbReference type="SMART" id="SM00484">
    <property type="entry name" value="XPGI"/>
    <property type="match status" value="1"/>
</dbReference>
<dbReference type="PRINTS" id="PR00853">
    <property type="entry name" value="XPGRADSUPER"/>
</dbReference>
<keyword evidence="4" id="KW-1185">Reference proteome</keyword>
<dbReference type="Proteomes" id="UP000219338">
    <property type="component" value="Unassembled WGS sequence"/>
</dbReference>
<dbReference type="InterPro" id="IPR036279">
    <property type="entry name" value="5-3_exonuclease_C_sf"/>
</dbReference>
<sequence>MGVAKLWPLLDEFSSRKSLYELTISSTNRPPHAFRLGVDVSLWFFHAEYGQEGENPELRTLFFRLELLLRHPILPLFIFDGPGRPAWKRGKRINTWAENPLTEGLKAFIEAFGFEWRMAPGEAEAELAYLNAAGIIDGILTDDVDAFLFGAATVWRNPSSTHAQTSDTEKKNFVLVFQDVKLSRAELILIALCAGGDYSPEGLPGCGPNTAKGLARAGHADTLYRVATTQTREELLEYLPMWRAEVITELRTNYSGCLGHRHIKLGNSVPETFPDVNILLAYTDPVTSPLEEYSDIDWMEKEPNIPAIAALCEMYFEWGYKELVVKRFRTLIWPGLALRILRRYMIEGEQGGDEKYVWRKFAGDEAVDVGEVGWMTTIHRTREHQSTGYALQYRVEVDVSVPVRLAEAGVQGWRRPIGAGPDVADPWQKTEDHTIDPAEEMRGPLLIWLPAVMVQKARPALVEVFEEMIRRRKEKKKPKGKKKVTEEMSGIDELPPSPRKKKTANPSATPRTPTKRKAKPAFPSSTPSSSSNILLALDKLPRTKSPLASPTKTPSKKPAPFPMDLEHEFGSPRKGRDLRYDTNSDDEYDDDELPILGRSSAQLPSFSPVKTPSRKPSAFPTSKFGSPRKMRDLFYDSDKDDDRPILGQSSPAPLPPITPSPVKAKARRRGSEDDIAKKSPRKNKLDSPSRRQREGSPTRGKGKSKPIEVIVISSDDD</sequence>
<feature type="domain" description="XPG-I" evidence="2">
    <location>
        <begin position="110"/>
        <end position="182"/>
    </location>
</feature>
<dbReference type="Pfam" id="PF18380">
    <property type="entry name" value="GEN1_C"/>
    <property type="match status" value="1"/>
</dbReference>
<dbReference type="InterPro" id="IPR006084">
    <property type="entry name" value="XPG/Rad2"/>
</dbReference>
<dbReference type="InterPro" id="IPR037316">
    <property type="entry name" value="Yen1_H3TH"/>
</dbReference>
<organism evidence="3 4">
    <name type="scientific">Armillaria ostoyae</name>
    <name type="common">Armillaria root rot fungus</name>
    <dbReference type="NCBI Taxonomy" id="47428"/>
    <lineage>
        <taxon>Eukaryota</taxon>
        <taxon>Fungi</taxon>
        <taxon>Dikarya</taxon>
        <taxon>Basidiomycota</taxon>
        <taxon>Agaricomycotina</taxon>
        <taxon>Agaricomycetes</taxon>
        <taxon>Agaricomycetidae</taxon>
        <taxon>Agaricales</taxon>
        <taxon>Marasmiineae</taxon>
        <taxon>Physalacriaceae</taxon>
        <taxon>Armillaria</taxon>
    </lineage>
</organism>
<dbReference type="GO" id="GO:0017108">
    <property type="term" value="F:5'-flap endonuclease activity"/>
    <property type="evidence" value="ECO:0007669"/>
    <property type="project" value="TreeGrafter"/>
</dbReference>
<dbReference type="Gene3D" id="1.10.150.20">
    <property type="entry name" value="5' to 3' exonuclease, C-terminal subdomain"/>
    <property type="match status" value="1"/>
</dbReference>
<dbReference type="EMBL" id="FUEG01000008">
    <property type="protein sequence ID" value="SJL07343.1"/>
    <property type="molecule type" value="Genomic_DNA"/>
</dbReference>
<dbReference type="AlphaFoldDB" id="A0A284RF17"/>
<dbReference type="InterPro" id="IPR029060">
    <property type="entry name" value="PIN-like_dom_sf"/>
</dbReference>
<dbReference type="CDD" id="cd09870">
    <property type="entry name" value="PIN_YEN1"/>
    <property type="match status" value="1"/>
</dbReference>
<feature type="region of interest" description="Disordered" evidence="1">
    <location>
        <begin position="472"/>
        <end position="717"/>
    </location>
</feature>
<feature type="compositionally biased region" description="Low complexity" evidence="1">
    <location>
        <begin position="543"/>
        <end position="558"/>
    </location>
</feature>
<dbReference type="InterPro" id="IPR041177">
    <property type="entry name" value="GEN1_C"/>
</dbReference>
<proteinExistence type="predicted"/>
<name>A0A284RF17_ARMOS</name>
<feature type="compositionally biased region" description="Basic and acidic residues" evidence="1">
    <location>
        <begin position="564"/>
        <end position="582"/>
    </location>
</feature>
<feature type="compositionally biased region" description="Basic residues" evidence="1">
    <location>
        <begin position="472"/>
        <end position="482"/>
    </location>
</feature>
<dbReference type="PANTHER" id="PTHR11081">
    <property type="entry name" value="FLAP ENDONUCLEASE FAMILY MEMBER"/>
    <property type="match status" value="1"/>
</dbReference>
<dbReference type="PANTHER" id="PTHR11081:SF75">
    <property type="entry name" value="ENDONUCLEASE, PUTATIVE (AFU_ORTHOLOGUE AFUA_3G13260)-RELATED"/>
    <property type="match status" value="1"/>
</dbReference>
<dbReference type="SUPFAM" id="SSF47807">
    <property type="entry name" value="5' to 3' exonuclease, C-terminal subdomain"/>
    <property type="match status" value="1"/>
</dbReference>
<gene>
    <name evidence="3" type="ORF">ARMOST_10690</name>
</gene>
<dbReference type="OMA" id="GKRINTW"/>
<reference evidence="4" key="1">
    <citation type="journal article" date="2017" name="Nat. Ecol. Evol.">
        <title>Genome expansion and lineage-specific genetic innovations in the forest pathogenic fungi Armillaria.</title>
        <authorList>
            <person name="Sipos G."/>
            <person name="Prasanna A.N."/>
            <person name="Walter M.C."/>
            <person name="O'Connor E."/>
            <person name="Balint B."/>
            <person name="Krizsan K."/>
            <person name="Kiss B."/>
            <person name="Hess J."/>
            <person name="Varga T."/>
            <person name="Slot J."/>
            <person name="Riley R."/>
            <person name="Boka B."/>
            <person name="Rigling D."/>
            <person name="Barry K."/>
            <person name="Lee J."/>
            <person name="Mihaltcheva S."/>
            <person name="LaButti K."/>
            <person name="Lipzen A."/>
            <person name="Waldron R."/>
            <person name="Moloney N.M."/>
            <person name="Sperisen C."/>
            <person name="Kredics L."/>
            <person name="Vagvoelgyi C."/>
            <person name="Patrignani A."/>
            <person name="Fitzpatrick D."/>
            <person name="Nagy I."/>
            <person name="Doyle S."/>
            <person name="Anderson J.B."/>
            <person name="Grigoriev I.V."/>
            <person name="Gueldener U."/>
            <person name="Muensterkoetter M."/>
            <person name="Nagy L.G."/>
        </authorList>
    </citation>
    <scope>NUCLEOTIDE SEQUENCE [LARGE SCALE GENOMIC DNA]</scope>
    <source>
        <strain evidence="4">C18/9</strain>
    </source>
</reference>
<dbReference type="CDD" id="cd09906">
    <property type="entry name" value="H3TH_YEN1"/>
    <property type="match status" value="1"/>
</dbReference>
<dbReference type="SUPFAM" id="SSF88723">
    <property type="entry name" value="PIN domain-like"/>
    <property type="match status" value="1"/>
</dbReference>
<feature type="compositionally biased region" description="Acidic residues" evidence="1">
    <location>
        <begin position="583"/>
        <end position="593"/>
    </location>
</feature>
<feature type="compositionally biased region" description="Basic and acidic residues" evidence="1">
    <location>
        <begin position="629"/>
        <end position="644"/>
    </location>
</feature>